<name>A0AAD5JRY6_9FUNG</name>
<accession>A0AAD5JRY6</accession>
<keyword evidence="2" id="KW-1185">Reference proteome</keyword>
<reference evidence="1" key="1">
    <citation type="journal article" date="2022" name="IScience">
        <title>Evolution of zygomycete secretomes and the origins of terrestrial fungal ecologies.</title>
        <authorList>
            <person name="Chang Y."/>
            <person name="Wang Y."/>
            <person name="Mondo S."/>
            <person name="Ahrendt S."/>
            <person name="Andreopoulos W."/>
            <person name="Barry K."/>
            <person name="Beard J."/>
            <person name="Benny G.L."/>
            <person name="Blankenship S."/>
            <person name="Bonito G."/>
            <person name="Cuomo C."/>
            <person name="Desiro A."/>
            <person name="Gervers K.A."/>
            <person name="Hundley H."/>
            <person name="Kuo A."/>
            <person name="LaButti K."/>
            <person name="Lang B.F."/>
            <person name="Lipzen A."/>
            <person name="O'Donnell K."/>
            <person name="Pangilinan J."/>
            <person name="Reynolds N."/>
            <person name="Sandor L."/>
            <person name="Smith M.E."/>
            <person name="Tsang A."/>
            <person name="Grigoriev I.V."/>
            <person name="Stajich J.E."/>
            <person name="Spatafora J.W."/>
        </authorList>
    </citation>
    <scope>NUCLEOTIDE SEQUENCE</scope>
    <source>
        <strain evidence="1">RSA 2281</strain>
    </source>
</reference>
<proteinExistence type="predicted"/>
<sequence>MNYVIEMIILMKKDVEVKWPATAHTSAGFIEYLNLLSQIHNELYVRFNFHCRHREMLMWYFGARRSALENLANRALLHLMTRFSSIIQRNNERITEEVTVVCVADNLDIYLPLLLLLPTVMEGLFVQFLQEELWLCSSMSSVQVSCVQFIMKEQFLCDIKAKEIMNEIFSFVEFIPNNKYDKFHRIGEKAERFCGVPMMRETL</sequence>
<comment type="caution">
    <text evidence="1">The sequence shown here is derived from an EMBL/GenBank/DDBJ whole genome shotgun (WGS) entry which is preliminary data.</text>
</comment>
<gene>
    <name evidence="1" type="ORF">BDA99DRAFT_575238</name>
</gene>
<protein>
    <submittedName>
        <fullName evidence="1">Uncharacterized protein</fullName>
    </submittedName>
</protein>
<reference evidence="1" key="2">
    <citation type="submission" date="2023-02" db="EMBL/GenBank/DDBJ databases">
        <authorList>
            <consortium name="DOE Joint Genome Institute"/>
            <person name="Mondo S.J."/>
            <person name="Chang Y."/>
            <person name="Wang Y."/>
            <person name="Ahrendt S."/>
            <person name="Andreopoulos W."/>
            <person name="Barry K."/>
            <person name="Beard J."/>
            <person name="Benny G.L."/>
            <person name="Blankenship S."/>
            <person name="Bonito G."/>
            <person name="Cuomo C."/>
            <person name="Desiro A."/>
            <person name="Gervers K.A."/>
            <person name="Hundley H."/>
            <person name="Kuo A."/>
            <person name="LaButti K."/>
            <person name="Lang B.F."/>
            <person name="Lipzen A."/>
            <person name="O'Donnell K."/>
            <person name="Pangilinan J."/>
            <person name="Reynolds N."/>
            <person name="Sandor L."/>
            <person name="Smith M.W."/>
            <person name="Tsang A."/>
            <person name="Grigoriev I.V."/>
            <person name="Stajich J.E."/>
            <person name="Spatafora J.W."/>
        </authorList>
    </citation>
    <scope>NUCLEOTIDE SEQUENCE</scope>
    <source>
        <strain evidence="1">RSA 2281</strain>
    </source>
</reference>
<organism evidence="1 2">
    <name type="scientific">Phascolomyces articulosus</name>
    <dbReference type="NCBI Taxonomy" id="60185"/>
    <lineage>
        <taxon>Eukaryota</taxon>
        <taxon>Fungi</taxon>
        <taxon>Fungi incertae sedis</taxon>
        <taxon>Mucoromycota</taxon>
        <taxon>Mucoromycotina</taxon>
        <taxon>Mucoromycetes</taxon>
        <taxon>Mucorales</taxon>
        <taxon>Lichtheimiaceae</taxon>
        <taxon>Phascolomyces</taxon>
    </lineage>
</organism>
<dbReference type="EMBL" id="JAIXMP010000030">
    <property type="protein sequence ID" value="KAI9251537.1"/>
    <property type="molecule type" value="Genomic_DNA"/>
</dbReference>
<dbReference type="Proteomes" id="UP001209540">
    <property type="component" value="Unassembled WGS sequence"/>
</dbReference>
<evidence type="ECO:0000313" key="2">
    <source>
        <dbReference type="Proteomes" id="UP001209540"/>
    </source>
</evidence>
<evidence type="ECO:0000313" key="1">
    <source>
        <dbReference type="EMBL" id="KAI9251537.1"/>
    </source>
</evidence>
<dbReference type="AlphaFoldDB" id="A0AAD5JRY6"/>